<evidence type="ECO:0000259" key="11">
    <source>
        <dbReference type="Pfam" id="PF02558"/>
    </source>
</evidence>
<dbReference type="SUPFAM" id="SSF51735">
    <property type="entry name" value="NAD(P)-binding Rossmann-fold domains"/>
    <property type="match status" value="1"/>
</dbReference>
<evidence type="ECO:0000259" key="12">
    <source>
        <dbReference type="Pfam" id="PF08546"/>
    </source>
</evidence>
<sequence>MTLSVRGILHFFANVIIDEMRTDHGMEMDKLRIDIIGGGSLGLLYGGKLAFAGNKVRIWCRSTEQVLSLSTEGLHVTSKENSKTSEVSPSIIEADILDNFTKRWEYNPAEWIFLMTKQKDVAEIGSQLLAKMDDNVLKGTKGLVCFQNGTGHIQLLDSLLPKWHIYSAITTEGAKRLSYNEVFHAGRGVTTIGEITHRESQMGNNSRKSENCLVHEFEKAGFVSDLSNEIVNHIYRKLLINACINPLTALWRIPNGELMATQARVDMMRNLFLEGTKVYDACGIYWDHNLWDQIVSICLSTSANTSSMLKDVLEGIPTEVNWINGSIVTMAEEKGIVANYHKSMIELIKGISTKEE</sequence>
<keyword evidence="6" id="KW-0566">Pantothenate biosynthesis</keyword>
<keyword evidence="7" id="KW-0521">NADP</keyword>
<dbReference type="InterPro" id="IPR013332">
    <property type="entry name" value="KPR_N"/>
</dbReference>
<evidence type="ECO:0000256" key="3">
    <source>
        <dbReference type="ARBA" id="ARBA00007870"/>
    </source>
</evidence>
<dbReference type="PANTHER" id="PTHR43765:SF2">
    <property type="entry name" value="2-DEHYDROPANTOATE 2-REDUCTASE"/>
    <property type="match status" value="1"/>
</dbReference>
<dbReference type="Pfam" id="PF08546">
    <property type="entry name" value="ApbA_C"/>
    <property type="match status" value="1"/>
</dbReference>
<dbReference type="InterPro" id="IPR050838">
    <property type="entry name" value="Ketopantoate_reductase"/>
</dbReference>
<dbReference type="Proteomes" id="UP000076967">
    <property type="component" value="Unassembled WGS sequence"/>
</dbReference>
<dbReference type="EMBL" id="LVJH01000070">
    <property type="protein sequence ID" value="OAB33923.1"/>
    <property type="molecule type" value="Genomic_DNA"/>
</dbReference>
<evidence type="ECO:0000256" key="5">
    <source>
        <dbReference type="ARBA" id="ARBA00019465"/>
    </source>
</evidence>
<evidence type="ECO:0000256" key="6">
    <source>
        <dbReference type="ARBA" id="ARBA00022655"/>
    </source>
</evidence>
<dbReference type="EC" id="1.1.1.169" evidence="4"/>
<evidence type="ECO:0000313" key="13">
    <source>
        <dbReference type="EMBL" id="OAB33923.1"/>
    </source>
</evidence>
<protein>
    <recommendedName>
        <fullName evidence="5">2-dehydropantoate 2-reductase</fullName>
        <ecNumber evidence="4">1.1.1.169</ecNumber>
    </recommendedName>
    <alternativeName>
        <fullName evidence="9">Ketopantoate reductase</fullName>
    </alternativeName>
</protein>
<dbReference type="GO" id="GO:0015940">
    <property type="term" value="P:pantothenate biosynthetic process"/>
    <property type="evidence" value="ECO:0007669"/>
    <property type="project" value="UniProtKB-KW"/>
</dbReference>
<dbReference type="InterPro" id="IPR013328">
    <property type="entry name" value="6PGD_dom2"/>
</dbReference>
<evidence type="ECO:0000256" key="2">
    <source>
        <dbReference type="ARBA" id="ARBA00004994"/>
    </source>
</evidence>
<comment type="similarity">
    <text evidence="3">Belongs to the ketopantoate reductase family.</text>
</comment>
<accession>A0A162LT71</accession>
<comment type="catalytic activity">
    <reaction evidence="10">
        <text>(R)-pantoate + NADP(+) = 2-dehydropantoate + NADPH + H(+)</text>
        <dbReference type="Rhea" id="RHEA:16233"/>
        <dbReference type="ChEBI" id="CHEBI:11561"/>
        <dbReference type="ChEBI" id="CHEBI:15378"/>
        <dbReference type="ChEBI" id="CHEBI:15980"/>
        <dbReference type="ChEBI" id="CHEBI:57783"/>
        <dbReference type="ChEBI" id="CHEBI:58349"/>
        <dbReference type="EC" id="1.1.1.169"/>
    </reaction>
</comment>
<evidence type="ECO:0000256" key="8">
    <source>
        <dbReference type="ARBA" id="ARBA00023002"/>
    </source>
</evidence>
<dbReference type="GO" id="GO:0008677">
    <property type="term" value="F:2-dehydropantoate 2-reductase activity"/>
    <property type="evidence" value="ECO:0007669"/>
    <property type="project" value="UniProtKB-EC"/>
</dbReference>
<evidence type="ECO:0000256" key="9">
    <source>
        <dbReference type="ARBA" id="ARBA00032024"/>
    </source>
</evidence>
<evidence type="ECO:0000256" key="7">
    <source>
        <dbReference type="ARBA" id="ARBA00022857"/>
    </source>
</evidence>
<evidence type="ECO:0000256" key="1">
    <source>
        <dbReference type="ARBA" id="ARBA00002919"/>
    </source>
</evidence>
<proteinExistence type="inferred from homology"/>
<dbReference type="GO" id="GO:0050661">
    <property type="term" value="F:NADP binding"/>
    <property type="evidence" value="ECO:0007669"/>
    <property type="project" value="TreeGrafter"/>
</dbReference>
<dbReference type="STRING" id="494026.PGLA_23730"/>
<dbReference type="PANTHER" id="PTHR43765">
    <property type="entry name" value="2-DEHYDROPANTOATE 2-REDUCTASE-RELATED"/>
    <property type="match status" value="1"/>
</dbReference>
<name>A0A162LT71_9BACL</name>
<dbReference type="Gene3D" id="1.10.1040.10">
    <property type="entry name" value="N-(1-d-carboxylethyl)-l-norvaline Dehydrogenase, domain 2"/>
    <property type="match status" value="1"/>
</dbReference>
<feature type="domain" description="Ketopantoate reductase N-terminal" evidence="11">
    <location>
        <begin position="34"/>
        <end position="195"/>
    </location>
</feature>
<comment type="caution">
    <text evidence="13">The sequence shown here is derived from an EMBL/GenBank/DDBJ whole genome shotgun (WGS) entry which is preliminary data.</text>
</comment>
<evidence type="ECO:0000313" key="14">
    <source>
        <dbReference type="Proteomes" id="UP000076967"/>
    </source>
</evidence>
<dbReference type="GO" id="GO:0005737">
    <property type="term" value="C:cytoplasm"/>
    <property type="evidence" value="ECO:0007669"/>
    <property type="project" value="TreeGrafter"/>
</dbReference>
<dbReference type="Gene3D" id="3.40.50.720">
    <property type="entry name" value="NAD(P)-binding Rossmann-like Domain"/>
    <property type="match status" value="1"/>
</dbReference>
<keyword evidence="14" id="KW-1185">Reference proteome</keyword>
<organism evidence="13 14">
    <name type="scientific">Paenibacillus glacialis</name>
    <dbReference type="NCBI Taxonomy" id="494026"/>
    <lineage>
        <taxon>Bacteria</taxon>
        <taxon>Bacillati</taxon>
        <taxon>Bacillota</taxon>
        <taxon>Bacilli</taxon>
        <taxon>Bacillales</taxon>
        <taxon>Paenibacillaceae</taxon>
        <taxon>Paenibacillus</taxon>
    </lineage>
</organism>
<feature type="domain" description="Ketopantoate reductase C-terminal" evidence="12">
    <location>
        <begin position="230"/>
        <end position="351"/>
    </location>
</feature>
<dbReference type="Pfam" id="PF02558">
    <property type="entry name" value="ApbA"/>
    <property type="match status" value="1"/>
</dbReference>
<dbReference type="SUPFAM" id="SSF48179">
    <property type="entry name" value="6-phosphogluconate dehydrogenase C-terminal domain-like"/>
    <property type="match status" value="1"/>
</dbReference>
<comment type="function">
    <text evidence="1">Catalyzes the NADPH-dependent reduction of ketopantoate into pantoic acid.</text>
</comment>
<gene>
    <name evidence="13" type="ORF">PGLA_23730</name>
</gene>
<evidence type="ECO:0000256" key="4">
    <source>
        <dbReference type="ARBA" id="ARBA00013014"/>
    </source>
</evidence>
<keyword evidence="8" id="KW-0560">Oxidoreductase</keyword>
<dbReference type="InterPro" id="IPR003710">
    <property type="entry name" value="ApbA"/>
</dbReference>
<comment type="pathway">
    <text evidence="2">Cofactor biosynthesis; (R)-pantothenate biosynthesis; (R)-pantoate from 3-methyl-2-oxobutanoate: step 2/2.</text>
</comment>
<evidence type="ECO:0000256" key="10">
    <source>
        <dbReference type="ARBA" id="ARBA00048793"/>
    </source>
</evidence>
<dbReference type="InterPro" id="IPR008927">
    <property type="entry name" value="6-PGluconate_DH-like_C_sf"/>
</dbReference>
<dbReference type="InterPro" id="IPR036291">
    <property type="entry name" value="NAD(P)-bd_dom_sf"/>
</dbReference>
<dbReference type="InterPro" id="IPR013752">
    <property type="entry name" value="KPA_reductase"/>
</dbReference>
<dbReference type="NCBIfam" id="TIGR00745">
    <property type="entry name" value="apbA_panE"/>
    <property type="match status" value="1"/>
</dbReference>
<dbReference type="AlphaFoldDB" id="A0A162LT71"/>
<reference evidence="13 14" key="1">
    <citation type="submission" date="2016-03" db="EMBL/GenBank/DDBJ databases">
        <title>Draft genome sequence of Paenibacillus glacialis DSM 22343.</title>
        <authorList>
            <person name="Shin S.-K."/>
            <person name="Yi H."/>
        </authorList>
    </citation>
    <scope>NUCLEOTIDE SEQUENCE [LARGE SCALE GENOMIC DNA]</scope>
    <source>
        <strain evidence="13 14">DSM 22343</strain>
    </source>
</reference>